<dbReference type="EMBL" id="CAXKWB010060752">
    <property type="protein sequence ID" value="CAL4183407.1"/>
    <property type="molecule type" value="Genomic_DNA"/>
</dbReference>
<dbReference type="AlphaFoldDB" id="A0AAV2SBY6"/>
<comment type="caution">
    <text evidence="3">The sequence shown here is derived from an EMBL/GenBank/DDBJ whole genome shotgun (WGS) entry which is preliminary data.</text>
</comment>
<dbReference type="Proteomes" id="UP001497623">
    <property type="component" value="Unassembled WGS sequence"/>
</dbReference>
<evidence type="ECO:0000256" key="1">
    <source>
        <dbReference type="ARBA" id="ARBA00022679"/>
    </source>
</evidence>
<protein>
    <recommendedName>
        <fullName evidence="5">UBC core domain-containing protein</fullName>
    </recommendedName>
</protein>
<evidence type="ECO:0000256" key="2">
    <source>
        <dbReference type="ARBA" id="ARBA00022786"/>
    </source>
</evidence>
<reference evidence="3 4" key="1">
    <citation type="submission" date="2024-05" db="EMBL/GenBank/DDBJ databases">
        <authorList>
            <person name="Wallberg A."/>
        </authorList>
    </citation>
    <scope>NUCLEOTIDE SEQUENCE [LARGE SCALE GENOMIC DNA]</scope>
</reference>
<accession>A0AAV2SBY6</accession>
<gene>
    <name evidence="3" type="ORF">MNOR_LOCUS35690</name>
</gene>
<organism evidence="3 4">
    <name type="scientific">Meganyctiphanes norvegica</name>
    <name type="common">Northern krill</name>
    <name type="synonym">Thysanopoda norvegica</name>
    <dbReference type="NCBI Taxonomy" id="48144"/>
    <lineage>
        <taxon>Eukaryota</taxon>
        <taxon>Metazoa</taxon>
        <taxon>Ecdysozoa</taxon>
        <taxon>Arthropoda</taxon>
        <taxon>Crustacea</taxon>
        <taxon>Multicrustacea</taxon>
        <taxon>Malacostraca</taxon>
        <taxon>Eumalacostraca</taxon>
        <taxon>Eucarida</taxon>
        <taxon>Euphausiacea</taxon>
        <taxon>Euphausiidae</taxon>
        <taxon>Meganyctiphanes</taxon>
    </lineage>
</organism>
<keyword evidence="4" id="KW-1185">Reference proteome</keyword>
<evidence type="ECO:0000313" key="4">
    <source>
        <dbReference type="Proteomes" id="UP001497623"/>
    </source>
</evidence>
<dbReference type="GO" id="GO:0061631">
    <property type="term" value="F:ubiquitin conjugating enzyme activity"/>
    <property type="evidence" value="ECO:0007669"/>
    <property type="project" value="TreeGrafter"/>
</dbReference>
<feature type="non-terminal residue" evidence="3">
    <location>
        <position position="286"/>
    </location>
</feature>
<name>A0AAV2SBY6_MEGNR</name>
<keyword evidence="2" id="KW-0833">Ubl conjugation pathway</keyword>
<evidence type="ECO:0000313" key="3">
    <source>
        <dbReference type="EMBL" id="CAL4183407.1"/>
    </source>
</evidence>
<keyword evidence="1" id="KW-0808">Transferase</keyword>
<dbReference type="PANTHER" id="PTHR46116:SF15">
    <property type="entry name" value="(E3-INDEPENDENT) E2 UBIQUITIN-CONJUGATING ENZYME"/>
    <property type="match status" value="1"/>
</dbReference>
<dbReference type="PANTHER" id="PTHR46116">
    <property type="entry name" value="(E3-INDEPENDENT) E2 UBIQUITIN-CONJUGATING ENZYME"/>
    <property type="match status" value="1"/>
</dbReference>
<dbReference type="SUPFAM" id="SSF54495">
    <property type="entry name" value="UBC-like"/>
    <property type="match status" value="1"/>
</dbReference>
<sequence>MALTKFTIINIYSEISKDLCMFSHLDIWHHYNNVVLCMRIYNKKRGKWLIHGYDSEVLIYPRSFYGREHKLLTSGLTVQHLPACTLRRLPQLHNITRDHYCEKNLEIGYVCVSLLGTWSGKGTEVWTSQSNLLQVIISIQGLILVSEPYFNEAGYERQKGTQQGRENSRMYNEMVLLKLIQAMSKVINGPPDIFKQEIIHHFHKMGPSLVQRLECWLEISENHNSCHPLSPTTPNTFREFHVTAIIQKKVELPEFPLIPASKGFCITLRKTLQSFKQVLQSVGVSN</sequence>
<dbReference type="Gene3D" id="3.10.110.10">
    <property type="entry name" value="Ubiquitin Conjugating Enzyme"/>
    <property type="match status" value="1"/>
</dbReference>
<evidence type="ECO:0008006" key="5">
    <source>
        <dbReference type="Google" id="ProtNLM"/>
    </source>
</evidence>
<dbReference type="InterPro" id="IPR016135">
    <property type="entry name" value="UBQ-conjugating_enzyme/RWD"/>
</dbReference>
<proteinExistence type="predicted"/>